<feature type="domain" description="Transcobalamin-like C-terminal" evidence="1">
    <location>
        <begin position="79"/>
        <end position="157"/>
    </location>
</feature>
<dbReference type="Gene3D" id="2.170.130.30">
    <property type="match status" value="1"/>
</dbReference>
<dbReference type="Pfam" id="PF14478">
    <property type="entry name" value="DUF4430"/>
    <property type="match status" value="1"/>
</dbReference>
<dbReference type="EMBL" id="DTFI01000080">
    <property type="protein sequence ID" value="HGI43389.1"/>
    <property type="molecule type" value="Genomic_DNA"/>
</dbReference>
<proteinExistence type="predicted"/>
<comment type="caution">
    <text evidence="2">The sequence shown here is derived from an EMBL/GenBank/DDBJ whole genome shotgun (WGS) entry which is preliminary data.</text>
</comment>
<organism evidence="2">
    <name type="scientific">Thermofilum pendens</name>
    <dbReference type="NCBI Taxonomy" id="2269"/>
    <lineage>
        <taxon>Archaea</taxon>
        <taxon>Thermoproteota</taxon>
        <taxon>Thermoprotei</taxon>
        <taxon>Thermofilales</taxon>
        <taxon>Thermofilaceae</taxon>
        <taxon>Thermofilum</taxon>
    </lineage>
</organism>
<accession>A0A7C4FE90</accession>
<gene>
    <name evidence="2" type="ORF">ENV17_03270</name>
</gene>
<protein>
    <submittedName>
        <fullName evidence="2">DUF4430 domain-containing protein</fullName>
    </submittedName>
</protein>
<name>A0A7C4FE90_THEPE</name>
<dbReference type="AlphaFoldDB" id="A0A7C4FE90"/>
<evidence type="ECO:0000259" key="1">
    <source>
        <dbReference type="Pfam" id="PF14478"/>
    </source>
</evidence>
<sequence length="161" mass="18325">MSKERSRIKAERFLVLWLIAWAVAASTWVALLQIENWSLRRELEAREKLLGNLVLVNLGIDYGNGTVVWYNNTLLPRGATPLSALVAVATVEYKVYSGMGVYVTSVNGVEEKILSKSEGYSWLWYIFDREKGQLVPGSVAADRYKLASGDVILWRYEHWKL</sequence>
<evidence type="ECO:0000313" key="2">
    <source>
        <dbReference type="EMBL" id="HGI43389.1"/>
    </source>
</evidence>
<dbReference type="InterPro" id="IPR027954">
    <property type="entry name" value="Transcobalamin-like_C"/>
</dbReference>
<reference evidence="2" key="1">
    <citation type="journal article" date="2020" name="mSystems">
        <title>Genome- and Community-Level Interaction Insights into Carbon Utilization and Element Cycling Functions of Hydrothermarchaeota in Hydrothermal Sediment.</title>
        <authorList>
            <person name="Zhou Z."/>
            <person name="Liu Y."/>
            <person name="Xu W."/>
            <person name="Pan J."/>
            <person name="Luo Z.H."/>
            <person name="Li M."/>
        </authorList>
    </citation>
    <scope>NUCLEOTIDE SEQUENCE [LARGE SCALE GENOMIC DNA]</scope>
    <source>
        <strain evidence="2">SpSt-735</strain>
    </source>
</reference>